<dbReference type="AlphaFoldDB" id="A0A915EJ31"/>
<accession>A0A915EJ31</accession>
<organism evidence="1 2">
    <name type="scientific">Ditylenchus dipsaci</name>
    <dbReference type="NCBI Taxonomy" id="166011"/>
    <lineage>
        <taxon>Eukaryota</taxon>
        <taxon>Metazoa</taxon>
        <taxon>Ecdysozoa</taxon>
        <taxon>Nematoda</taxon>
        <taxon>Chromadorea</taxon>
        <taxon>Rhabditida</taxon>
        <taxon>Tylenchina</taxon>
        <taxon>Tylenchomorpha</taxon>
        <taxon>Sphaerularioidea</taxon>
        <taxon>Anguinidae</taxon>
        <taxon>Anguininae</taxon>
        <taxon>Ditylenchus</taxon>
    </lineage>
</organism>
<name>A0A915EJ31_9BILA</name>
<sequence>MAISFLQISIKSPTQLAHNFGTGGPDGIIPSRISRVEAKQKSCLVIINIVVIFVSSSSSSPMATSGERGLTLISSSSTGLPIECPMVVWSVSRNNGKGFESSVPLGSRKEVESRMVRYRSGDAEVGMPDKTATRDRGDCTSSGLGLVNGSTVTPVYFSTLPNETARAPGGFDPPTSGWAKHALHCVPNVFTGSTYGMRGDRSCSYGDAMWLDSSPQIPNVPVVAVREGMELPTLSNSSRTEASIPKFALVASLDTRLNARMDDPVYVHDNVLMLESARLLRDGVVDQIDRANVQFPTD</sequence>
<reference evidence="2" key="1">
    <citation type="submission" date="2022-11" db="UniProtKB">
        <authorList>
            <consortium name="WormBaseParasite"/>
        </authorList>
    </citation>
    <scope>IDENTIFICATION</scope>
</reference>
<dbReference type="WBParaSite" id="jg7225">
    <property type="protein sequence ID" value="jg7225"/>
    <property type="gene ID" value="jg7225"/>
</dbReference>
<evidence type="ECO:0000313" key="1">
    <source>
        <dbReference type="Proteomes" id="UP000887574"/>
    </source>
</evidence>
<keyword evidence="1" id="KW-1185">Reference proteome</keyword>
<dbReference type="Proteomes" id="UP000887574">
    <property type="component" value="Unplaced"/>
</dbReference>
<evidence type="ECO:0000313" key="2">
    <source>
        <dbReference type="WBParaSite" id="jg7225"/>
    </source>
</evidence>
<protein>
    <submittedName>
        <fullName evidence="2">Uncharacterized protein</fullName>
    </submittedName>
</protein>
<proteinExistence type="predicted"/>